<sequence>MDANAFGDEIITVRPQEATETLQKLPYFIGISEQTAGSKGLSLSFIVIPPGAVSEAHEHDGYESAIYVLEGEVETRYGEYLEKRVINRAGDFIYIPPGLTHQAFNMSETHPARALVARNDANDVEKVILSQPQG</sequence>
<dbReference type="Proteomes" id="UP001500604">
    <property type="component" value="Unassembled WGS sequence"/>
</dbReference>
<dbReference type="Pfam" id="PF07883">
    <property type="entry name" value="Cupin_2"/>
    <property type="match status" value="1"/>
</dbReference>
<dbReference type="InterPro" id="IPR013096">
    <property type="entry name" value="Cupin_2"/>
</dbReference>
<reference evidence="3" key="1">
    <citation type="journal article" date="2019" name="Int. J. Syst. Evol. Microbiol.">
        <title>The Global Catalogue of Microorganisms (GCM) 10K type strain sequencing project: providing services to taxonomists for standard genome sequencing and annotation.</title>
        <authorList>
            <consortium name="The Broad Institute Genomics Platform"/>
            <consortium name="The Broad Institute Genome Sequencing Center for Infectious Disease"/>
            <person name="Wu L."/>
            <person name="Ma J."/>
        </authorList>
    </citation>
    <scope>NUCLEOTIDE SEQUENCE [LARGE SCALE GENOMIC DNA]</scope>
    <source>
        <strain evidence="3">JCM 17805</strain>
    </source>
</reference>
<dbReference type="PANTHER" id="PTHR40112:SF1">
    <property type="entry name" value="H2HPP ISOMERASE"/>
    <property type="match status" value="1"/>
</dbReference>
<organism evidence="2 3">
    <name type="scientific">Kistimonas scapharcae</name>
    <dbReference type="NCBI Taxonomy" id="1036133"/>
    <lineage>
        <taxon>Bacteria</taxon>
        <taxon>Pseudomonadati</taxon>
        <taxon>Pseudomonadota</taxon>
        <taxon>Gammaproteobacteria</taxon>
        <taxon>Oceanospirillales</taxon>
        <taxon>Endozoicomonadaceae</taxon>
        <taxon>Kistimonas</taxon>
    </lineage>
</organism>
<accession>A0ABP8VC90</accession>
<dbReference type="InterPro" id="IPR052535">
    <property type="entry name" value="Bacilysin_H2HPP_isomerase"/>
</dbReference>
<dbReference type="CDD" id="cd02210">
    <property type="entry name" value="cupin_BLR2406-like"/>
    <property type="match status" value="1"/>
</dbReference>
<dbReference type="InterPro" id="IPR017102">
    <property type="entry name" value="UCP037087"/>
</dbReference>
<evidence type="ECO:0000313" key="3">
    <source>
        <dbReference type="Proteomes" id="UP001500604"/>
    </source>
</evidence>
<gene>
    <name evidence="2" type="ORF">GCM10023116_51390</name>
</gene>
<keyword evidence="3" id="KW-1185">Reference proteome</keyword>
<dbReference type="SUPFAM" id="SSF51182">
    <property type="entry name" value="RmlC-like cupins"/>
    <property type="match status" value="1"/>
</dbReference>
<dbReference type="EMBL" id="BAABFL010000481">
    <property type="protein sequence ID" value="GAA4652855.1"/>
    <property type="molecule type" value="Genomic_DNA"/>
</dbReference>
<dbReference type="PANTHER" id="PTHR40112">
    <property type="entry name" value="H2HPP ISOMERASE"/>
    <property type="match status" value="1"/>
</dbReference>
<dbReference type="PIRSF" id="PIRSF037087">
    <property type="entry name" value="UCP037087"/>
    <property type="match status" value="1"/>
</dbReference>
<proteinExistence type="predicted"/>
<comment type="caution">
    <text evidence="2">The sequence shown here is derived from an EMBL/GenBank/DDBJ whole genome shotgun (WGS) entry which is preliminary data.</text>
</comment>
<dbReference type="RefSeq" id="WP_345199541.1">
    <property type="nucleotide sequence ID" value="NZ_BAABFL010000481.1"/>
</dbReference>
<dbReference type="InterPro" id="IPR014710">
    <property type="entry name" value="RmlC-like_jellyroll"/>
</dbReference>
<evidence type="ECO:0000259" key="1">
    <source>
        <dbReference type="Pfam" id="PF07883"/>
    </source>
</evidence>
<dbReference type="Gene3D" id="2.60.120.10">
    <property type="entry name" value="Jelly Rolls"/>
    <property type="match status" value="1"/>
</dbReference>
<evidence type="ECO:0000313" key="2">
    <source>
        <dbReference type="EMBL" id="GAA4652855.1"/>
    </source>
</evidence>
<feature type="domain" description="Cupin type-2" evidence="1">
    <location>
        <begin position="45"/>
        <end position="116"/>
    </location>
</feature>
<name>A0ABP8VC90_9GAMM</name>
<dbReference type="InterPro" id="IPR011051">
    <property type="entry name" value="RmlC_Cupin_sf"/>
</dbReference>
<protein>
    <submittedName>
        <fullName evidence="2">Cupin domain-containing protein</fullName>
    </submittedName>
</protein>